<evidence type="ECO:0000313" key="1">
    <source>
        <dbReference type="EMBL" id="TCO79156.1"/>
    </source>
</evidence>
<reference evidence="1 2" key="1">
    <citation type="submission" date="2019-03" db="EMBL/GenBank/DDBJ databases">
        <title>Genomic Encyclopedia of Type Strains, Phase IV (KMG-IV): sequencing the most valuable type-strain genomes for metagenomic binning, comparative biology and taxonomic classification.</title>
        <authorList>
            <person name="Goeker M."/>
        </authorList>
    </citation>
    <scope>NUCLEOTIDE SEQUENCE [LARGE SCALE GENOMIC DNA]</scope>
    <source>
        <strain evidence="1 2">DSM 102940</strain>
    </source>
</reference>
<protein>
    <submittedName>
        <fullName evidence="1">Uncharacterized protein</fullName>
    </submittedName>
</protein>
<sequence length="77" mass="9143">MKARNGIILDYLSGLGDKHWIKNYQYRPTVLRLVEKFDELNHIDPYKILFIEDMEWEPGTAKNPWIAKTKQEIKAPL</sequence>
<dbReference type="AlphaFoldDB" id="A0A4R2L5H8"/>
<accession>A0A4R2L5H8</accession>
<organism evidence="1 2">
    <name type="scientific">Marinisporobacter balticus</name>
    <dbReference type="NCBI Taxonomy" id="2018667"/>
    <lineage>
        <taxon>Bacteria</taxon>
        <taxon>Bacillati</taxon>
        <taxon>Bacillota</taxon>
        <taxon>Clostridia</taxon>
        <taxon>Peptostreptococcales</taxon>
        <taxon>Thermotaleaceae</taxon>
        <taxon>Marinisporobacter</taxon>
    </lineage>
</organism>
<dbReference type="Proteomes" id="UP000294919">
    <property type="component" value="Unassembled WGS sequence"/>
</dbReference>
<gene>
    <name evidence="1" type="ORF">EV214_103208</name>
</gene>
<name>A0A4R2L5H8_9FIRM</name>
<dbReference type="RefSeq" id="WP_165916211.1">
    <property type="nucleotide sequence ID" value="NZ_SLWV01000003.1"/>
</dbReference>
<comment type="caution">
    <text evidence="1">The sequence shown here is derived from an EMBL/GenBank/DDBJ whole genome shotgun (WGS) entry which is preliminary data.</text>
</comment>
<proteinExistence type="predicted"/>
<dbReference type="EMBL" id="SLWV01000003">
    <property type="protein sequence ID" value="TCO79156.1"/>
    <property type="molecule type" value="Genomic_DNA"/>
</dbReference>
<keyword evidence="2" id="KW-1185">Reference proteome</keyword>
<evidence type="ECO:0000313" key="2">
    <source>
        <dbReference type="Proteomes" id="UP000294919"/>
    </source>
</evidence>